<evidence type="ECO:0000313" key="4">
    <source>
        <dbReference type="Proteomes" id="UP000321306"/>
    </source>
</evidence>
<dbReference type="AlphaFoldDB" id="A0A511N6R0"/>
<dbReference type="InterPro" id="IPR025485">
    <property type="entry name" value="DUF4377"/>
</dbReference>
<dbReference type="Pfam" id="PF03724">
    <property type="entry name" value="META"/>
    <property type="match status" value="1"/>
</dbReference>
<dbReference type="Pfam" id="PF14302">
    <property type="entry name" value="DUF4377"/>
    <property type="match status" value="1"/>
</dbReference>
<feature type="domain" description="DUF306" evidence="1">
    <location>
        <begin position="14"/>
        <end position="120"/>
    </location>
</feature>
<evidence type="ECO:0000313" key="3">
    <source>
        <dbReference type="EMBL" id="GEM48543.1"/>
    </source>
</evidence>
<proteinExistence type="predicted"/>
<feature type="domain" description="DUF4377" evidence="2">
    <location>
        <begin position="162"/>
        <end position="235"/>
    </location>
</feature>
<reference evidence="3 4" key="1">
    <citation type="submission" date="2019-07" db="EMBL/GenBank/DDBJ databases">
        <title>Whole genome shotgun sequence of Deinococcus cellulosilyticus NBRC 106333.</title>
        <authorList>
            <person name="Hosoyama A."/>
            <person name="Uohara A."/>
            <person name="Ohji S."/>
            <person name="Ichikawa N."/>
        </authorList>
    </citation>
    <scope>NUCLEOTIDE SEQUENCE [LARGE SCALE GENOMIC DNA]</scope>
    <source>
        <strain evidence="3 4">NBRC 106333</strain>
    </source>
</reference>
<protein>
    <recommendedName>
        <fullName evidence="5">DUF4377 domain-containing protein</fullName>
    </recommendedName>
</protein>
<organism evidence="3 4">
    <name type="scientific">Deinococcus cellulosilyticus (strain DSM 18568 / NBRC 106333 / KACC 11606 / 5516J-15)</name>
    <dbReference type="NCBI Taxonomy" id="1223518"/>
    <lineage>
        <taxon>Bacteria</taxon>
        <taxon>Thermotogati</taxon>
        <taxon>Deinococcota</taxon>
        <taxon>Deinococci</taxon>
        <taxon>Deinococcales</taxon>
        <taxon>Deinococcaceae</taxon>
        <taxon>Deinococcus</taxon>
    </lineage>
</organism>
<dbReference type="EMBL" id="BJXB01000022">
    <property type="protein sequence ID" value="GEM48543.1"/>
    <property type="molecule type" value="Genomic_DNA"/>
</dbReference>
<accession>A0A511N6R0</accession>
<sequence length="239" mass="26225">MVGAALIAPLASAQDLTTGEWTLLISGNFGKFQELIPSPTLKIQGKQLSGFSGCNRYSGSLSLKSNQIKIASLVSTKMACEPRPLKTEQAFIKSLQGATRYQVNNNTLILYTKGSGMMVFTRNVTPKVEAKLAPGKPETKIEARTLTPEAQVQSADTQVLLVGPKRVDCTGAAPMKCLQVKTPDKKDWEFFYSGIEGFNYEEGFNYRIRVKIEDVKNPPADASSKKYILLEILEKTPAK</sequence>
<evidence type="ECO:0000259" key="1">
    <source>
        <dbReference type="Pfam" id="PF03724"/>
    </source>
</evidence>
<dbReference type="Proteomes" id="UP000321306">
    <property type="component" value="Unassembled WGS sequence"/>
</dbReference>
<dbReference type="InterPro" id="IPR053147">
    <property type="entry name" value="Hsp_HslJ-like"/>
</dbReference>
<dbReference type="Gene3D" id="2.40.128.270">
    <property type="match status" value="1"/>
</dbReference>
<name>A0A511N6R0_DEIC1</name>
<dbReference type="PANTHER" id="PTHR35535:SF2">
    <property type="entry name" value="DUF306 DOMAIN-CONTAINING PROTEIN"/>
    <property type="match status" value="1"/>
</dbReference>
<dbReference type="PANTHER" id="PTHR35535">
    <property type="entry name" value="HEAT SHOCK PROTEIN HSLJ"/>
    <property type="match status" value="1"/>
</dbReference>
<dbReference type="InterPro" id="IPR005184">
    <property type="entry name" value="DUF306_Meta_HslJ"/>
</dbReference>
<keyword evidence="4" id="KW-1185">Reference proteome</keyword>
<evidence type="ECO:0000259" key="2">
    <source>
        <dbReference type="Pfam" id="PF14302"/>
    </source>
</evidence>
<comment type="caution">
    <text evidence="3">The sequence shown here is derived from an EMBL/GenBank/DDBJ whole genome shotgun (WGS) entry which is preliminary data.</text>
</comment>
<dbReference type="InterPro" id="IPR038670">
    <property type="entry name" value="HslJ-like_sf"/>
</dbReference>
<gene>
    <name evidence="3" type="ORF">DC3_41780</name>
</gene>
<evidence type="ECO:0008006" key="5">
    <source>
        <dbReference type="Google" id="ProtNLM"/>
    </source>
</evidence>